<proteinExistence type="predicted"/>
<dbReference type="Proteomes" id="UP000518904">
    <property type="component" value="Unassembled WGS sequence"/>
</dbReference>
<evidence type="ECO:0000313" key="1">
    <source>
        <dbReference type="EMBL" id="NMU84836.1"/>
    </source>
</evidence>
<sequence length="41" mass="4413">MLNLKHNKQFKRDSARVAFLVCGGFGVEGLCGNIGIACFTP</sequence>
<evidence type="ECO:0000313" key="2">
    <source>
        <dbReference type="Proteomes" id="UP000518904"/>
    </source>
</evidence>
<protein>
    <submittedName>
        <fullName evidence="1">DUF3265 domain-containing protein</fullName>
    </submittedName>
</protein>
<accession>A0A7Y0SJZ0</accession>
<organism evidence="1 2">
    <name type="scientific">Vibrio parahaemolyticus</name>
    <dbReference type="NCBI Taxonomy" id="670"/>
    <lineage>
        <taxon>Bacteria</taxon>
        <taxon>Pseudomonadati</taxon>
        <taxon>Pseudomonadota</taxon>
        <taxon>Gammaproteobacteria</taxon>
        <taxon>Vibrionales</taxon>
        <taxon>Vibrionaceae</taxon>
        <taxon>Vibrio</taxon>
    </lineage>
</organism>
<dbReference type="AlphaFoldDB" id="A0A7Y0SJZ0"/>
<name>A0A7Y0SJZ0_VIBPH</name>
<reference evidence="1 2" key="1">
    <citation type="submission" date="2020-04" db="EMBL/GenBank/DDBJ databases">
        <title>Whole-genome sequencing of Vibrio spp. from China reveals different genetic environments of blaCTX-M-14 among diverse lineages.</title>
        <authorList>
            <person name="Zheng Z."/>
            <person name="Ye L."/>
            <person name="Chen S."/>
        </authorList>
    </citation>
    <scope>NUCLEOTIDE SEQUENCE [LARGE SCALE GENOMIC DNA]</scope>
    <source>
        <strain evidence="1 2">Vb0551</strain>
    </source>
</reference>
<dbReference type="EMBL" id="JABCLB010002168">
    <property type="protein sequence ID" value="NMU84836.1"/>
    <property type="molecule type" value="Genomic_DNA"/>
</dbReference>
<dbReference type="AntiFam" id="ANF00277">
    <property type="entry name" value="Spurious ORF (formerly Pfam entry PF11665)"/>
</dbReference>
<gene>
    <name evidence="1" type="ORF">HKB16_18425</name>
</gene>
<comment type="caution">
    <text evidence="1">The sequence shown here is derived from an EMBL/GenBank/DDBJ whole genome shotgun (WGS) entry which is preliminary data.</text>
</comment>